<evidence type="ECO:0000313" key="6">
    <source>
        <dbReference type="Proteomes" id="UP000009223"/>
    </source>
</evidence>
<feature type="domain" description="B12-binding N-terminal" evidence="4">
    <location>
        <begin position="1"/>
        <end position="84"/>
    </location>
</feature>
<dbReference type="PANTHER" id="PTHR45833:SF1">
    <property type="entry name" value="METHIONINE SYNTHASE"/>
    <property type="match status" value="1"/>
</dbReference>
<dbReference type="eggNOG" id="COG5012">
    <property type="taxonomic scope" value="Bacteria"/>
</dbReference>
<dbReference type="PROSITE" id="PS51337">
    <property type="entry name" value="B12_BINDING_NTER"/>
    <property type="match status" value="1"/>
</dbReference>
<dbReference type="PROSITE" id="PS51332">
    <property type="entry name" value="B12_BINDING"/>
    <property type="match status" value="1"/>
</dbReference>
<dbReference type="GO" id="GO:0046872">
    <property type="term" value="F:metal ion binding"/>
    <property type="evidence" value="ECO:0007669"/>
    <property type="project" value="UniProtKB-KW"/>
</dbReference>
<dbReference type="GO" id="GO:0008705">
    <property type="term" value="F:methionine synthase activity"/>
    <property type="evidence" value="ECO:0007669"/>
    <property type="project" value="TreeGrafter"/>
</dbReference>
<dbReference type="Gene3D" id="3.40.50.280">
    <property type="entry name" value="Cobalamin-binding domain"/>
    <property type="match status" value="1"/>
</dbReference>
<name>F5YP89_TREPZ</name>
<evidence type="ECO:0000256" key="1">
    <source>
        <dbReference type="ARBA" id="ARBA00022723"/>
    </source>
</evidence>
<keyword evidence="2" id="KW-0170">Cobalt</keyword>
<reference evidence="5 6" key="2">
    <citation type="journal article" date="2011" name="ISME J.">
        <title>RNA-seq reveals cooperative metabolic interactions between two termite-gut spirochete species in co-culture.</title>
        <authorList>
            <person name="Rosenthal A.Z."/>
            <person name="Matson E.G."/>
            <person name="Eldar A."/>
            <person name="Leadbetter J.R."/>
        </authorList>
    </citation>
    <scope>NUCLEOTIDE SEQUENCE [LARGE SCALE GENOMIC DNA]</scope>
    <source>
        <strain evidence="6">ATCC BAA-887 / DSM 12427 / ZAS-2</strain>
    </source>
</reference>
<evidence type="ECO:0000313" key="5">
    <source>
        <dbReference type="EMBL" id="AEF87043.1"/>
    </source>
</evidence>
<sequence length="208" mass="22613">MGRIKDSLFKLEDEKVLAEVQKTLDAGVPPEKVLEECKTAMVAFSEAFLQGKMFVSDLLISGVIFEDINKLVMPRMKASAAKKNAGKVVIGTVKNDIHNIGKIFVSNMLAASGFEVIDVGVDVPPKNFIEAVGDSNARALAMSCLLANCYDSIKETVEALEKAGLRDRVKIIIGGGWVDAHVVRYSGADAFGFNPQQCVHFCEEVYAR</sequence>
<dbReference type="KEGG" id="tpi:TREPR_2905"/>
<evidence type="ECO:0000259" key="4">
    <source>
        <dbReference type="PROSITE" id="PS51337"/>
    </source>
</evidence>
<accession>F5YP89</accession>
<dbReference type="InterPro" id="IPR036594">
    <property type="entry name" value="Meth_synthase_dom"/>
</dbReference>
<dbReference type="GO" id="GO:0046653">
    <property type="term" value="P:tetrahydrofolate metabolic process"/>
    <property type="evidence" value="ECO:0007669"/>
    <property type="project" value="TreeGrafter"/>
</dbReference>
<dbReference type="GO" id="GO:0031419">
    <property type="term" value="F:cobalamin binding"/>
    <property type="evidence" value="ECO:0007669"/>
    <property type="project" value="InterPro"/>
</dbReference>
<evidence type="ECO:0000256" key="2">
    <source>
        <dbReference type="ARBA" id="ARBA00023285"/>
    </source>
</evidence>
<dbReference type="Pfam" id="PF02310">
    <property type="entry name" value="B12-binding"/>
    <property type="match status" value="1"/>
</dbReference>
<protein>
    <submittedName>
        <fullName evidence="5">Methionine synthase</fullName>
    </submittedName>
</protein>
<proteinExistence type="predicted"/>
<dbReference type="SUPFAM" id="SSF47644">
    <property type="entry name" value="Methionine synthase domain"/>
    <property type="match status" value="1"/>
</dbReference>
<dbReference type="InterPro" id="IPR050554">
    <property type="entry name" value="Met_Synthase/Corrinoid"/>
</dbReference>
<keyword evidence="6" id="KW-1185">Reference proteome</keyword>
<dbReference type="InterPro" id="IPR006158">
    <property type="entry name" value="Cobalamin-bd"/>
</dbReference>
<dbReference type="InterPro" id="IPR036724">
    <property type="entry name" value="Cobalamin-bd_sf"/>
</dbReference>
<dbReference type="STRING" id="545694.TREPR_2905"/>
<dbReference type="SUPFAM" id="SSF52242">
    <property type="entry name" value="Cobalamin (vitamin B12)-binding domain"/>
    <property type="match status" value="1"/>
</dbReference>
<keyword evidence="1" id="KW-0479">Metal-binding</keyword>
<dbReference type="HOGENOM" id="CLU_082102_1_0_12"/>
<evidence type="ECO:0000259" key="3">
    <source>
        <dbReference type="PROSITE" id="PS51332"/>
    </source>
</evidence>
<dbReference type="SMART" id="SM01018">
    <property type="entry name" value="B12-binding_2"/>
    <property type="match status" value="1"/>
</dbReference>
<dbReference type="Pfam" id="PF02607">
    <property type="entry name" value="B12-binding_2"/>
    <property type="match status" value="1"/>
</dbReference>
<dbReference type="EMBL" id="CP001843">
    <property type="protein sequence ID" value="AEF87043.1"/>
    <property type="molecule type" value="Genomic_DNA"/>
</dbReference>
<dbReference type="InterPro" id="IPR003759">
    <property type="entry name" value="Cbl-bd_cap"/>
</dbReference>
<organism evidence="5 6">
    <name type="scientific">Treponema primitia (strain ATCC BAA-887 / DSM 12427 / ZAS-2)</name>
    <dbReference type="NCBI Taxonomy" id="545694"/>
    <lineage>
        <taxon>Bacteria</taxon>
        <taxon>Pseudomonadati</taxon>
        <taxon>Spirochaetota</taxon>
        <taxon>Spirochaetia</taxon>
        <taxon>Spirochaetales</taxon>
        <taxon>Treponemataceae</taxon>
        <taxon>Treponema</taxon>
    </lineage>
</organism>
<dbReference type="AlphaFoldDB" id="F5YP89"/>
<gene>
    <name evidence="5" type="ordered locus">TREPR_2905</name>
</gene>
<dbReference type="PANTHER" id="PTHR45833">
    <property type="entry name" value="METHIONINE SYNTHASE"/>
    <property type="match status" value="1"/>
</dbReference>
<reference evidence="6" key="1">
    <citation type="submission" date="2009-12" db="EMBL/GenBank/DDBJ databases">
        <title>Complete sequence of Treponema primitia strain ZAS-2.</title>
        <authorList>
            <person name="Tetu S.G."/>
            <person name="Matson E."/>
            <person name="Ren Q."/>
            <person name="Seshadri R."/>
            <person name="Elbourne L."/>
            <person name="Hassan K.A."/>
            <person name="Durkin A."/>
            <person name="Radune D."/>
            <person name="Mohamoud Y."/>
            <person name="Shay R."/>
            <person name="Jin S."/>
            <person name="Zhang X."/>
            <person name="Lucey K."/>
            <person name="Ballor N.R."/>
            <person name="Ottesen E."/>
            <person name="Rosenthal R."/>
            <person name="Allen A."/>
            <person name="Leadbetter J.R."/>
            <person name="Paulsen I.T."/>
        </authorList>
    </citation>
    <scope>NUCLEOTIDE SEQUENCE [LARGE SCALE GENOMIC DNA]</scope>
    <source>
        <strain evidence="6">ATCC BAA-887 / DSM 12427 / ZAS-2</strain>
    </source>
</reference>
<dbReference type="GO" id="GO:0005829">
    <property type="term" value="C:cytosol"/>
    <property type="evidence" value="ECO:0007669"/>
    <property type="project" value="TreeGrafter"/>
</dbReference>
<dbReference type="GO" id="GO:0050667">
    <property type="term" value="P:homocysteine metabolic process"/>
    <property type="evidence" value="ECO:0007669"/>
    <property type="project" value="TreeGrafter"/>
</dbReference>
<dbReference type="Proteomes" id="UP000009223">
    <property type="component" value="Chromosome"/>
</dbReference>
<feature type="domain" description="B12-binding" evidence="3">
    <location>
        <begin position="85"/>
        <end position="208"/>
    </location>
</feature>
<dbReference type="Gene3D" id="1.10.1240.10">
    <property type="entry name" value="Methionine synthase domain"/>
    <property type="match status" value="1"/>
</dbReference>